<proteinExistence type="predicted"/>
<organism evidence="2 3">
    <name type="scientific">Aphis glycines</name>
    <name type="common">Soybean aphid</name>
    <dbReference type="NCBI Taxonomy" id="307491"/>
    <lineage>
        <taxon>Eukaryota</taxon>
        <taxon>Metazoa</taxon>
        <taxon>Ecdysozoa</taxon>
        <taxon>Arthropoda</taxon>
        <taxon>Hexapoda</taxon>
        <taxon>Insecta</taxon>
        <taxon>Pterygota</taxon>
        <taxon>Neoptera</taxon>
        <taxon>Paraneoptera</taxon>
        <taxon>Hemiptera</taxon>
        <taxon>Sternorrhyncha</taxon>
        <taxon>Aphidomorpha</taxon>
        <taxon>Aphidoidea</taxon>
        <taxon>Aphididae</taxon>
        <taxon>Aphidini</taxon>
        <taxon>Aphis</taxon>
        <taxon>Aphis</taxon>
    </lineage>
</organism>
<evidence type="ECO:0000313" key="2">
    <source>
        <dbReference type="EMBL" id="KAE9533033.1"/>
    </source>
</evidence>
<dbReference type="AlphaFoldDB" id="A0A6G0THK9"/>
<dbReference type="Proteomes" id="UP000475862">
    <property type="component" value="Unassembled WGS sequence"/>
</dbReference>
<name>A0A6G0THK9_APHGL</name>
<dbReference type="InterPro" id="IPR025398">
    <property type="entry name" value="DUF4371"/>
</dbReference>
<feature type="domain" description="DUF4371" evidence="1">
    <location>
        <begin position="3"/>
        <end position="158"/>
    </location>
</feature>
<gene>
    <name evidence="2" type="ORF">AGLY_009461</name>
</gene>
<protein>
    <recommendedName>
        <fullName evidence="1">DUF4371 domain-containing protein</fullName>
    </recommendedName>
</protein>
<dbReference type="Pfam" id="PF14291">
    <property type="entry name" value="DUF4371"/>
    <property type="match status" value="1"/>
</dbReference>
<evidence type="ECO:0000313" key="3">
    <source>
        <dbReference type="Proteomes" id="UP000475862"/>
    </source>
</evidence>
<dbReference type="OrthoDB" id="6628438at2759"/>
<keyword evidence="3" id="KW-1185">Reference proteome</keyword>
<reference evidence="2 3" key="1">
    <citation type="submission" date="2019-08" db="EMBL/GenBank/DDBJ databases">
        <title>The genome of the soybean aphid Biotype 1, its phylome, world population structure and adaptation to the North American continent.</title>
        <authorList>
            <person name="Giordano R."/>
            <person name="Donthu R.K."/>
            <person name="Hernandez A.G."/>
            <person name="Wright C.L."/>
            <person name="Zimin A.V."/>
        </authorList>
    </citation>
    <scope>NUCLEOTIDE SEQUENCE [LARGE SCALE GENOMIC DNA]</scope>
    <source>
        <tissue evidence="2">Whole aphids</tissue>
    </source>
</reference>
<dbReference type="PANTHER" id="PTHR45749:SF23">
    <property type="entry name" value="ZINC FINGER MYM-TYPE PROTEIN 1-LIKE"/>
    <property type="match status" value="1"/>
</dbReference>
<evidence type="ECO:0000259" key="1">
    <source>
        <dbReference type="Pfam" id="PF14291"/>
    </source>
</evidence>
<dbReference type="SUPFAM" id="SSF53098">
    <property type="entry name" value="Ribonuclease H-like"/>
    <property type="match status" value="1"/>
</dbReference>
<sequence length="339" mass="38974">MVFHFEDINQDTLNKGLFIEIVKLVSKYDAVLAKHLAESNRNETYSSQKIQNDILKCMADETLHTILNEVKQAKYFTIIVDSTIDIGRIHQFSFSLRFVDQQGDIKEHFLCFEELPNATANDYFVIIRKLMEEYKLDISLCRGQAYDGANTMSGRFSGLQSKIKDVSPLALYIHCCAHNLNLVLIDSIRSSINAISFFGILEALYTFITNSLPRLKIFEEEQKKIDGLVLTLKQFSETRWASHKHAVDSVYINLPAIVTSLKRISDGELLNIKLKTISEAQGLLFRIMNFKFSFLLVLWKNILGKVNILSNYLQNSKIDLITAHDMVSTCFFRYFILKK</sequence>
<accession>A0A6G0THK9</accession>
<comment type="caution">
    <text evidence="2">The sequence shown here is derived from an EMBL/GenBank/DDBJ whole genome shotgun (WGS) entry which is preliminary data.</text>
</comment>
<dbReference type="PANTHER" id="PTHR45749">
    <property type="match status" value="1"/>
</dbReference>
<dbReference type="EMBL" id="VYZN01000037">
    <property type="protein sequence ID" value="KAE9533033.1"/>
    <property type="molecule type" value="Genomic_DNA"/>
</dbReference>
<dbReference type="InterPro" id="IPR012337">
    <property type="entry name" value="RNaseH-like_sf"/>
</dbReference>